<dbReference type="Pfam" id="PF00085">
    <property type="entry name" value="Thioredoxin"/>
    <property type="match status" value="2"/>
</dbReference>
<keyword evidence="10" id="KW-0676">Redox-active center</keyword>
<sequence>MGFGVSFPYFVAGGSCPHHNTYFYQIITNQSEPRQCALLMPSVESKLQDLSNFEWQRFPLRNYLNSRPKTVGTEDRKKKSETLTLKMFRSSLLLVAVVVASTHALYGPGDDVVVLTPSNFHKTVIESNELWLVEFYAPWCGHCKALTPEWKKAATALKGVVKVGAVDADEHRGLGGQYGVQGFPTIKVFGADKFKPTDYQGPRQAQGIVDSALNAASSMVKSRLSGGKSSGGSSGGSGGNQKDVIELTDANFEKEVLNSDDMWLVEFYAPWCGHCKNLAPHWASAATELKGKVKLGALDATVHTVMASRYQIQGFPTIKMFPSGKKGSEVSEYDGGRTSSDIVRWALDKLAENIPPPDVVQLTEASVLSAACDDHQLCIVSVLPHILDCQSKCRNSYIKTLKQMGNKYKKQMWGWVWAEAGQQQELEETLDIGGFGYPALAAVNSRKMKFSLMRGSFSESGINEFLRDLSYGKGSTAPLKNAKLPTVKSVEPWDGKDGVLEVEEDIDLSDVELDDLDTKEEL</sequence>
<dbReference type="PROSITE" id="PS51352">
    <property type="entry name" value="THIOREDOXIN_2"/>
    <property type="match status" value="2"/>
</dbReference>
<organism evidence="14 15">
    <name type="scientific">Elysia crispata</name>
    <name type="common">lettuce slug</name>
    <dbReference type="NCBI Taxonomy" id="231223"/>
    <lineage>
        <taxon>Eukaryota</taxon>
        <taxon>Metazoa</taxon>
        <taxon>Spiralia</taxon>
        <taxon>Lophotrochozoa</taxon>
        <taxon>Mollusca</taxon>
        <taxon>Gastropoda</taxon>
        <taxon>Heterobranchia</taxon>
        <taxon>Euthyneura</taxon>
        <taxon>Panpulmonata</taxon>
        <taxon>Sacoglossa</taxon>
        <taxon>Placobranchoidea</taxon>
        <taxon>Plakobranchidae</taxon>
        <taxon>Elysia</taxon>
    </lineage>
</organism>
<dbReference type="PROSITE" id="PS00194">
    <property type="entry name" value="THIOREDOXIN_1"/>
    <property type="match status" value="2"/>
</dbReference>
<comment type="catalytic activity">
    <reaction evidence="1">
        <text>Catalyzes the rearrangement of -S-S- bonds in proteins.</text>
        <dbReference type="EC" id="5.3.4.1"/>
    </reaction>
</comment>
<evidence type="ECO:0000256" key="10">
    <source>
        <dbReference type="ARBA" id="ARBA00023284"/>
    </source>
</evidence>
<dbReference type="NCBIfam" id="TIGR01126">
    <property type="entry name" value="pdi_dom"/>
    <property type="match status" value="2"/>
</dbReference>
<dbReference type="InterPro" id="IPR036249">
    <property type="entry name" value="Thioredoxin-like_sf"/>
</dbReference>
<dbReference type="FunFam" id="3.40.30.10:FF:000032">
    <property type="entry name" value="Protein disulfide-isomerase A6 homolog"/>
    <property type="match status" value="1"/>
</dbReference>
<dbReference type="InterPro" id="IPR005788">
    <property type="entry name" value="PDI_thioredoxin-like_dom"/>
</dbReference>
<evidence type="ECO:0000259" key="13">
    <source>
        <dbReference type="PROSITE" id="PS51352"/>
    </source>
</evidence>
<evidence type="ECO:0000256" key="9">
    <source>
        <dbReference type="ARBA" id="ARBA00023235"/>
    </source>
</evidence>
<evidence type="ECO:0000256" key="4">
    <source>
        <dbReference type="ARBA" id="ARBA00012723"/>
    </source>
</evidence>
<dbReference type="PANTHER" id="PTHR45815">
    <property type="entry name" value="PROTEIN DISULFIDE-ISOMERASE A6"/>
    <property type="match status" value="1"/>
</dbReference>
<feature type="region of interest" description="Disordered" evidence="12">
    <location>
        <begin position="222"/>
        <end position="242"/>
    </location>
</feature>
<keyword evidence="6" id="KW-0677">Repeat</keyword>
<comment type="subcellular location">
    <subcellularLocation>
        <location evidence="2">Endoplasmic reticulum lumen</location>
    </subcellularLocation>
</comment>
<reference evidence="14" key="1">
    <citation type="journal article" date="2023" name="G3 (Bethesda)">
        <title>A reference genome for the long-term kleptoplast-retaining sea slug Elysia crispata morphotype clarki.</title>
        <authorList>
            <person name="Eastman K.E."/>
            <person name="Pendleton A.L."/>
            <person name="Shaikh M.A."/>
            <person name="Suttiyut T."/>
            <person name="Ogas R."/>
            <person name="Tomko P."/>
            <person name="Gavelis G."/>
            <person name="Widhalm J.R."/>
            <person name="Wisecaver J.H."/>
        </authorList>
    </citation>
    <scope>NUCLEOTIDE SEQUENCE</scope>
    <source>
        <strain evidence="14">ECLA1</strain>
    </source>
</reference>
<evidence type="ECO:0000256" key="11">
    <source>
        <dbReference type="RuleBase" id="RU004208"/>
    </source>
</evidence>
<dbReference type="InterPro" id="IPR013766">
    <property type="entry name" value="Thioredoxin_domain"/>
</dbReference>
<feature type="domain" description="Thioredoxin" evidence="13">
    <location>
        <begin position="236"/>
        <end position="352"/>
    </location>
</feature>
<dbReference type="AlphaFoldDB" id="A0AAE1DD85"/>
<dbReference type="InterPro" id="IPR017937">
    <property type="entry name" value="Thioredoxin_CS"/>
</dbReference>
<dbReference type="GO" id="GO:0005788">
    <property type="term" value="C:endoplasmic reticulum lumen"/>
    <property type="evidence" value="ECO:0007669"/>
    <property type="project" value="UniProtKB-SubCell"/>
</dbReference>
<gene>
    <name evidence="14" type="ORF">RRG08_056113</name>
</gene>
<feature type="compositionally biased region" description="Gly residues" evidence="12">
    <location>
        <begin position="228"/>
        <end position="239"/>
    </location>
</feature>
<protein>
    <recommendedName>
        <fullName evidence="4">protein disulfide-isomerase</fullName>
        <ecNumber evidence="4">5.3.4.1</ecNumber>
    </recommendedName>
</protein>
<comment type="similarity">
    <text evidence="3 11">Belongs to the protein disulfide isomerase family.</text>
</comment>
<evidence type="ECO:0000313" key="14">
    <source>
        <dbReference type="EMBL" id="KAK3766439.1"/>
    </source>
</evidence>
<keyword evidence="7" id="KW-0256">Endoplasmic reticulum</keyword>
<dbReference type="EMBL" id="JAWDGP010004234">
    <property type="protein sequence ID" value="KAK3766439.1"/>
    <property type="molecule type" value="Genomic_DNA"/>
</dbReference>
<dbReference type="CDD" id="cd03001">
    <property type="entry name" value="PDI_a_P5"/>
    <property type="match status" value="2"/>
</dbReference>
<evidence type="ECO:0000256" key="8">
    <source>
        <dbReference type="ARBA" id="ARBA00023157"/>
    </source>
</evidence>
<dbReference type="InterPro" id="IPR057305">
    <property type="entry name" value="Thioredox_PDIA6_C"/>
</dbReference>
<evidence type="ECO:0000256" key="3">
    <source>
        <dbReference type="ARBA" id="ARBA00006347"/>
    </source>
</evidence>
<dbReference type="PRINTS" id="PR00421">
    <property type="entry name" value="THIOREDOXIN"/>
</dbReference>
<keyword evidence="5" id="KW-0732">Signal</keyword>
<name>A0AAE1DD85_9GAST</name>
<evidence type="ECO:0000256" key="6">
    <source>
        <dbReference type="ARBA" id="ARBA00022737"/>
    </source>
</evidence>
<dbReference type="PANTHER" id="PTHR45815:SF3">
    <property type="entry name" value="PROTEIN DISULFIDE-ISOMERASE A6"/>
    <property type="match status" value="1"/>
</dbReference>
<evidence type="ECO:0000256" key="1">
    <source>
        <dbReference type="ARBA" id="ARBA00001182"/>
    </source>
</evidence>
<dbReference type="GO" id="GO:0015035">
    <property type="term" value="F:protein-disulfide reductase activity"/>
    <property type="evidence" value="ECO:0007669"/>
    <property type="project" value="TreeGrafter"/>
</dbReference>
<dbReference type="EC" id="5.3.4.1" evidence="4"/>
<comment type="caution">
    <text evidence="14">The sequence shown here is derived from an EMBL/GenBank/DDBJ whole genome shotgun (WGS) entry which is preliminary data.</text>
</comment>
<dbReference type="SUPFAM" id="SSF52833">
    <property type="entry name" value="Thioredoxin-like"/>
    <property type="match status" value="3"/>
</dbReference>
<keyword evidence="15" id="KW-1185">Reference proteome</keyword>
<evidence type="ECO:0000313" key="15">
    <source>
        <dbReference type="Proteomes" id="UP001283361"/>
    </source>
</evidence>
<evidence type="ECO:0000256" key="12">
    <source>
        <dbReference type="SAM" id="MobiDB-lite"/>
    </source>
</evidence>
<accession>A0AAE1DD85</accession>
<dbReference type="GO" id="GO:0003756">
    <property type="term" value="F:protein disulfide isomerase activity"/>
    <property type="evidence" value="ECO:0007669"/>
    <property type="project" value="UniProtKB-EC"/>
</dbReference>
<feature type="domain" description="Thioredoxin" evidence="13">
    <location>
        <begin position="91"/>
        <end position="218"/>
    </location>
</feature>
<keyword evidence="8" id="KW-1015">Disulfide bond</keyword>
<dbReference type="Gene3D" id="3.40.30.10">
    <property type="entry name" value="Glutaredoxin"/>
    <property type="match status" value="3"/>
</dbReference>
<evidence type="ECO:0000256" key="2">
    <source>
        <dbReference type="ARBA" id="ARBA00004319"/>
    </source>
</evidence>
<dbReference type="CDD" id="cd02983">
    <property type="entry name" value="P5_C"/>
    <property type="match status" value="1"/>
</dbReference>
<evidence type="ECO:0000256" key="5">
    <source>
        <dbReference type="ARBA" id="ARBA00022729"/>
    </source>
</evidence>
<proteinExistence type="inferred from homology"/>
<dbReference type="GO" id="GO:0034976">
    <property type="term" value="P:response to endoplasmic reticulum stress"/>
    <property type="evidence" value="ECO:0007669"/>
    <property type="project" value="TreeGrafter"/>
</dbReference>
<dbReference type="Proteomes" id="UP001283361">
    <property type="component" value="Unassembled WGS sequence"/>
</dbReference>
<dbReference type="FunFam" id="3.40.30.10:FF:000050">
    <property type="entry name" value="protein disulfide-isomerase A6 isoform X1"/>
    <property type="match status" value="1"/>
</dbReference>
<dbReference type="Pfam" id="PF24541">
    <property type="entry name" value="Thioredox_PDIA6_C"/>
    <property type="match status" value="1"/>
</dbReference>
<keyword evidence="9" id="KW-0413">Isomerase</keyword>
<evidence type="ECO:0000256" key="7">
    <source>
        <dbReference type="ARBA" id="ARBA00022824"/>
    </source>
</evidence>